<dbReference type="Proteomes" id="UP000565715">
    <property type="component" value="Unassembled WGS sequence"/>
</dbReference>
<proteinExistence type="predicted"/>
<evidence type="ECO:0000259" key="4">
    <source>
        <dbReference type="PROSITE" id="PS50893"/>
    </source>
</evidence>
<dbReference type="SUPFAM" id="SSF52540">
    <property type="entry name" value="P-loop containing nucleoside triphosphate hydrolases"/>
    <property type="match status" value="1"/>
</dbReference>
<evidence type="ECO:0000313" key="5">
    <source>
        <dbReference type="EMBL" id="NKY33452.1"/>
    </source>
</evidence>
<evidence type="ECO:0000256" key="3">
    <source>
        <dbReference type="ARBA" id="ARBA00022840"/>
    </source>
</evidence>
<dbReference type="GO" id="GO:0005524">
    <property type="term" value="F:ATP binding"/>
    <property type="evidence" value="ECO:0007669"/>
    <property type="project" value="UniProtKB-KW"/>
</dbReference>
<dbReference type="PROSITE" id="PS00211">
    <property type="entry name" value="ABC_TRANSPORTER_1"/>
    <property type="match status" value="1"/>
</dbReference>
<organism evidence="5 6">
    <name type="scientific">Nocardia speluncae</name>
    <dbReference type="NCBI Taxonomy" id="419477"/>
    <lineage>
        <taxon>Bacteria</taxon>
        <taxon>Bacillati</taxon>
        <taxon>Actinomycetota</taxon>
        <taxon>Actinomycetes</taxon>
        <taxon>Mycobacteriales</taxon>
        <taxon>Nocardiaceae</taxon>
        <taxon>Nocardia</taxon>
    </lineage>
</organism>
<name>A0A846XBZ3_9NOCA</name>
<sequence>MGTVAVRLADARKTFPGRADPVLDGVDMQIGTGELLVILGASGSGKSTLLRVIAGLERLDRGEIVWDTEASENPATGMVFQQPLLMPWLTVRDNVRFGARFARHRASFDPDYADDLLGRFGLGGLAGHRVGELSGGQAQRVAVIRAVAVRPRLLLLDEPFSALDPAVRADLQSWLAGLVREIGCTTVLVTHDIDEALRLGDRIVLIGAGGTVREEFTDPGGSSQPDQLRQRIIDRYRDSSVTV</sequence>
<keyword evidence="1" id="KW-0813">Transport</keyword>
<gene>
    <name evidence="5" type="ORF">HGA13_10260</name>
</gene>
<evidence type="ECO:0000256" key="1">
    <source>
        <dbReference type="ARBA" id="ARBA00022448"/>
    </source>
</evidence>
<accession>A0A846XBZ3</accession>
<dbReference type="PROSITE" id="PS50893">
    <property type="entry name" value="ABC_TRANSPORTER_2"/>
    <property type="match status" value="1"/>
</dbReference>
<feature type="domain" description="ABC transporter" evidence="4">
    <location>
        <begin position="6"/>
        <end position="233"/>
    </location>
</feature>
<dbReference type="InterPro" id="IPR027417">
    <property type="entry name" value="P-loop_NTPase"/>
</dbReference>
<evidence type="ECO:0000313" key="6">
    <source>
        <dbReference type="Proteomes" id="UP000565715"/>
    </source>
</evidence>
<dbReference type="RefSeq" id="WP_084470905.1">
    <property type="nucleotide sequence ID" value="NZ_JAAXOO010000002.1"/>
</dbReference>
<dbReference type="PANTHER" id="PTHR42788:SF19">
    <property type="entry name" value="ALIPHATIC SULFONATES IMPORT ATP-BINDING PROTEIN SSUB 2"/>
    <property type="match status" value="1"/>
</dbReference>
<reference evidence="5 6" key="1">
    <citation type="submission" date="2020-04" db="EMBL/GenBank/DDBJ databases">
        <title>MicrobeNet Type strains.</title>
        <authorList>
            <person name="Nicholson A.C."/>
        </authorList>
    </citation>
    <scope>NUCLEOTIDE SEQUENCE [LARGE SCALE GENOMIC DNA]</scope>
    <source>
        <strain evidence="5 6">DSM 45078</strain>
    </source>
</reference>
<dbReference type="Pfam" id="PF00005">
    <property type="entry name" value="ABC_tran"/>
    <property type="match status" value="1"/>
</dbReference>
<dbReference type="SMART" id="SM00382">
    <property type="entry name" value="AAA"/>
    <property type="match status" value="1"/>
</dbReference>
<protein>
    <submittedName>
        <fullName evidence="5">ATP-binding cassette domain-containing protein</fullName>
    </submittedName>
</protein>
<keyword evidence="6" id="KW-1185">Reference proteome</keyword>
<keyword evidence="3 5" id="KW-0067">ATP-binding</keyword>
<comment type="caution">
    <text evidence="5">The sequence shown here is derived from an EMBL/GenBank/DDBJ whole genome shotgun (WGS) entry which is preliminary data.</text>
</comment>
<dbReference type="InterPro" id="IPR003593">
    <property type="entry name" value="AAA+_ATPase"/>
</dbReference>
<dbReference type="EMBL" id="JAAXOO010000002">
    <property type="protein sequence ID" value="NKY33452.1"/>
    <property type="molecule type" value="Genomic_DNA"/>
</dbReference>
<dbReference type="InterPro" id="IPR003439">
    <property type="entry name" value="ABC_transporter-like_ATP-bd"/>
</dbReference>
<evidence type="ECO:0000256" key="2">
    <source>
        <dbReference type="ARBA" id="ARBA00022741"/>
    </source>
</evidence>
<keyword evidence="2" id="KW-0547">Nucleotide-binding</keyword>
<dbReference type="InterPro" id="IPR017871">
    <property type="entry name" value="ABC_transporter-like_CS"/>
</dbReference>
<dbReference type="InterPro" id="IPR050166">
    <property type="entry name" value="ABC_transporter_ATP-bind"/>
</dbReference>
<dbReference type="GO" id="GO:0016887">
    <property type="term" value="F:ATP hydrolysis activity"/>
    <property type="evidence" value="ECO:0007669"/>
    <property type="project" value="InterPro"/>
</dbReference>
<dbReference type="AlphaFoldDB" id="A0A846XBZ3"/>
<dbReference type="Gene3D" id="3.40.50.300">
    <property type="entry name" value="P-loop containing nucleotide triphosphate hydrolases"/>
    <property type="match status" value="1"/>
</dbReference>
<dbReference type="PANTHER" id="PTHR42788">
    <property type="entry name" value="TAURINE IMPORT ATP-BINDING PROTEIN-RELATED"/>
    <property type="match status" value="1"/>
</dbReference>